<dbReference type="EMBL" id="AP024086">
    <property type="protein sequence ID" value="BCL59404.1"/>
    <property type="molecule type" value="Genomic_DNA"/>
</dbReference>
<keyword evidence="4" id="KW-0804">Transcription</keyword>
<dbReference type="RefSeq" id="WP_228855638.1">
    <property type="nucleotide sequence ID" value="NZ_AP024086.1"/>
</dbReference>
<protein>
    <submittedName>
        <fullName evidence="8">DNA-binding response regulator</fullName>
    </submittedName>
</protein>
<name>A0A8D5JFY7_9BACT</name>
<dbReference type="AlphaFoldDB" id="A0A8D5JFY7"/>
<feature type="modified residue" description="4-aspartylphosphate" evidence="5">
    <location>
        <position position="59"/>
    </location>
</feature>
<reference evidence="8" key="1">
    <citation type="submission" date="2020-09" db="EMBL/GenBank/DDBJ databases">
        <title>Desulfogranum mesoprofundum gen. nov., sp. nov., a novel mesophilic, sulfate-reducing chemolithoautotroph isolated from a deep-sea hydrothermal vent chimney in the Suiyo Seamount.</title>
        <authorList>
            <person name="Hashimoto Y."/>
            <person name="Nakagawa S."/>
        </authorList>
    </citation>
    <scope>NUCLEOTIDE SEQUENCE</scope>
    <source>
        <strain evidence="8">KT2</strain>
    </source>
</reference>
<evidence type="ECO:0000313" key="9">
    <source>
        <dbReference type="Proteomes" id="UP000826725"/>
    </source>
</evidence>
<evidence type="ECO:0000256" key="3">
    <source>
        <dbReference type="ARBA" id="ARBA00023125"/>
    </source>
</evidence>
<evidence type="ECO:0000259" key="7">
    <source>
        <dbReference type="PROSITE" id="PS50110"/>
    </source>
</evidence>
<keyword evidence="9" id="KW-1185">Reference proteome</keyword>
<feature type="domain" description="HTH luxR-type" evidence="6">
    <location>
        <begin position="150"/>
        <end position="215"/>
    </location>
</feature>
<dbReference type="GO" id="GO:0006355">
    <property type="term" value="P:regulation of DNA-templated transcription"/>
    <property type="evidence" value="ECO:0007669"/>
    <property type="project" value="InterPro"/>
</dbReference>
<evidence type="ECO:0000259" key="6">
    <source>
        <dbReference type="PROSITE" id="PS50043"/>
    </source>
</evidence>
<dbReference type="InterPro" id="IPR001789">
    <property type="entry name" value="Sig_transdc_resp-reg_receiver"/>
</dbReference>
<keyword evidence="2" id="KW-0805">Transcription regulation</keyword>
<keyword evidence="3 8" id="KW-0238">DNA-binding</keyword>
<evidence type="ECO:0000313" key="8">
    <source>
        <dbReference type="EMBL" id="BCL59404.1"/>
    </source>
</evidence>
<dbReference type="PROSITE" id="PS50043">
    <property type="entry name" value="HTH_LUXR_2"/>
    <property type="match status" value="1"/>
</dbReference>
<proteinExistence type="predicted"/>
<accession>A0A8D5JFY7</accession>
<dbReference type="GO" id="GO:0003677">
    <property type="term" value="F:DNA binding"/>
    <property type="evidence" value="ECO:0007669"/>
    <property type="project" value="UniProtKB-KW"/>
</dbReference>
<dbReference type="InterPro" id="IPR039420">
    <property type="entry name" value="WalR-like"/>
</dbReference>
<dbReference type="InterPro" id="IPR000792">
    <property type="entry name" value="Tscrpt_reg_LuxR_C"/>
</dbReference>
<dbReference type="PROSITE" id="PS50110">
    <property type="entry name" value="RESPONSE_REGULATORY"/>
    <property type="match status" value="1"/>
</dbReference>
<dbReference type="InterPro" id="IPR058245">
    <property type="entry name" value="NreC/VraR/RcsB-like_REC"/>
</dbReference>
<gene>
    <name evidence="8" type="ORF">DGMP_00970</name>
</gene>
<dbReference type="SMART" id="SM00448">
    <property type="entry name" value="REC"/>
    <property type="match status" value="1"/>
</dbReference>
<dbReference type="CDD" id="cd17535">
    <property type="entry name" value="REC_NarL-like"/>
    <property type="match status" value="1"/>
</dbReference>
<dbReference type="CDD" id="cd06170">
    <property type="entry name" value="LuxR_C_like"/>
    <property type="match status" value="1"/>
</dbReference>
<evidence type="ECO:0000256" key="4">
    <source>
        <dbReference type="ARBA" id="ARBA00023163"/>
    </source>
</evidence>
<dbReference type="Proteomes" id="UP000826725">
    <property type="component" value="Chromosome"/>
</dbReference>
<organism evidence="8 9">
    <name type="scientific">Desulfomarina profundi</name>
    <dbReference type="NCBI Taxonomy" id="2772557"/>
    <lineage>
        <taxon>Bacteria</taxon>
        <taxon>Pseudomonadati</taxon>
        <taxon>Thermodesulfobacteriota</taxon>
        <taxon>Desulfobulbia</taxon>
        <taxon>Desulfobulbales</taxon>
        <taxon>Desulfobulbaceae</taxon>
        <taxon>Desulfomarina</taxon>
    </lineage>
</organism>
<keyword evidence="1 5" id="KW-0597">Phosphoprotein</keyword>
<evidence type="ECO:0000256" key="5">
    <source>
        <dbReference type="PROSITE-ProRule" id="PRU00169"/>
    </source>
</evidence>
<dbReference type="PANTHER" id="PTHR43214:SF41">
    <property type="entry name" value="NITRATE_NITRITE RESPONSE REGULATOR PROTEIN NARP"/>
    <property type="match status" value="1"/>
</dbReference>
<sequence length="219" mass="24776">MLNRNVLRVVLADNHSLIRHGIKKLIEKNSELEVVGEVGNGEELLRFLESHSADLIVLDISMPGIGGTEAAATVKKRYPWIKILMLTMHTSQQVFYNAMIAGADGYLLKDDSDEELLVAIERVKRGKNYISPSLADDFTDDVIEMYRNGKKSPFRELTKREKEILQLVVNGFTSKKMAEHLGLSPRTVDHHRSNLLRKLNKRNSADLVNYAVRNGYIST</sequence>
<feature type="domain" description="Response regulatory" evidence="7">
    <location>
        <begin position="8"/>
        <end position="124"/>
    </location>
</feature>
<dbReference type="Pfam" id="PF00196">
    <property type="entry name" value="GerE"/>
    <property type="match status" value="1"/>
</dbReference>
<evidence type="ECO:0000256" key="2">
    <source>
        <dbReference type="ARBA" id="ARBA00023015"/>
    </source>
</evidence>
<dbReference type="Pfam" id="PF00072">
    <property type="entry name" value="Response_reg"/>
    <property type="match status" value="1"/>
</dbReference>
<evidence type="ECO:0000256" key="1">
    <source>
        <dbReference type="ARBA" id="ARBA00022553"/>
    </source>
</evidence>
<dbReference type="PANTHER" id="PTHR43214">
    <property type="entry name" value="TWO-COMPONENT RESPONSE REGULATOR"/>
    <property type="match status" value="1"/>
</dbReference>
<dbReference type="SMART" id="SM00421">
    <property type="entry name" value="HTH_LUXR"/>
    <property type="match status" value="1"/>
</dbReference>
<dbReference type="KEGG" id="dbk:DGMP_00970"/>
<dbReference type="GO" id="GO:0000160">
    <property type="term" value="P:phosphorelay signal transduction system"/>
    <property type="evidence" value="ECO:0007669"/>
    <property type="project" value="InterPro"/>
</dbReference>